<keyword evidence="2" id="KW-1185">Reference proteome</keyword>
<proteinExistence type="predicted"/>
<name>A0ABR1LGZ0_9PEZI</name>
<evidence type="ECO:0000313" key="1">
    <source>
        <dbReference type="EMBL" id="KAK7534486.1"/>
    </source>
</evidence>
<dbReference type="EMBL" id="JBBPDW010000043">
    <property type="protein sequence ID" value="KAK7534486.1"/>
    <property type="molecule type" value="Genomic_DNA"/>
</dbReference>
<sequence>MAQNGEISDVWRICDIVRACYSMIVMLGPPINDKNAPATPRNRDVWLHEWETRLWTLPEIVLMPEPKVSIYTVGDYERPEMLAKRNFASRAWQDAKLVRQLIDHYESSIHLTPLELLSIGLKCFQSRQTDQRTGGDMVYALMRRACSVRPKVNKNDSAFEAFARLSLANDSSRLLERMICMLPPKPNAEWFHIRDKWSARIWDIEPIAQVGEILDNEKVCSDGAYGAIIEWDAMKPPAFFKRKTLARKYA</sequence>
<gene>
    <name evidence="1" type="ORF">IWX46DRAFT_644246</name>
</gene>
<protein>
    <submittedName>
        <fullName evidence="1">Uncharacterized protein</fullName>
    </submittedName>
</protein>
<organism evidence="1 2">
    <name type="scientific">Phyllosticta citricarpa</name>
    <dbReference type="NCBI Taxonomy" id="55181"/>
    <lineage>
        <taxon>Eukaryota</taxon>
        <taxon>Fungi</taxon>
        <taxon>Dikarya</taxon>
        <taxon>Ascomycota</taxon>
        <taxon>Pezizomycotina</taxon>
        <taxon>Dothideomycetes</taxon>
        <taxon>Dothideomycetes incertae sedis</taxon>
        <taxon>Botryosphaeriales</taxon>
        <taxon>Phyllostictaceae</taxon>
        <taxon>Phyllosticta</taxon>
    </lineage>
</organism>
<comment type="caution">
    <text evidence="1">The sequence shown here is derived from an EMBL/GenBank/DDBJ whole genome shotgun (WGS) entry which is preliminary data.</text>
</comment>
<reference evidence="1 2" key="1">
    <citation type="submission" date="2024-04" db="EMBL/GenBank/DDBJ databases">
        <title>Phyllosticta paracitricarpa is synonymous to the EU quarantine fungus P. citricarpa based on phylogenomic analyses.</title>
        <authorList>
            <consortium name="Lawrence Berkeley National Laboratory"/>
            <person name="Van Ingen-Buijs V.A."/>
            <person name="Van Westerhoven A.C."/>
            <person name="Haridas S."/>
            <person name="Skiadas P."/>
            <person name="Martin F."/>
            <person name="Groenewald J.Z."/>
            <person name="Crous P.W."/>
            <person name="Seidl M.F."/>
        </authorList>
    </citation>
    <scope>NUCLEOTIDE SEQUENCE [LARGE SCALE GENOMIC DNA]</scope>
    <source>
        <strain evidence="1 2">CBS 122670</strain>
    </source>
</reference>
<evidence type="ECO:0000313" key="2">
    <source>
        <dbReference type="Proteomes" id="UP001365128"/>
    </source>
</evidence>
<accession>A0ABR1LGZ0</accession>
<dbReference type="Proteomes" id="UP001365128">
    <property type="component" value="Unassembled WGS sequence"/>
</dbReference>